<protein>
    <submittedName>
        <fullName evidence="3">Transmembrane protein</fullName>
    </submittedName>
</protein>
<proteinExistence type="predicted"/>
<organism evidence="2 3">
    <name type="scientific">Syphacia muris</name>
    <dbReference type="NCBI Taxonomy" id="451379"/>
    <lineage>
        <taxon>Eukaryota</taxon>
        <taxon>Metazoa</taxon>
        <taxon>Ecdysozoa</taxon>
        <taxon>Nematoda</taxon>
        <taxon>Chromadorea</taxon>
        <taxon>Rhabditida</taxon>
        <taxon>Spirurina</taxon>
        <taxon>Oxyuridomorpha</taxon>
        <taxon>Oxyuroidea</taxon>
        <taxon>Oxyuridae</taxon>
        <taxon>Syphacia</taxon>
    </lineage>
</organism>
<sequence length="551" mass="62499">MKLGFKTFQMFLESDAVKNYVEAVKFQQNETLYRPASTLKVQHILRIKAMESLIEEKRFEKRKHENLIMPEKPNDQELLAEGKRRIIGIMTQLNANQKAVKYEVIRTLYQIHYGVSLDEKKFTRAYGGVYTDEENDEESDIEGMFVRRAHEKGWKSEAITDTKPIKEILYNRNELACPQNAERKESYCKSNTCNNGELRRNMNTNSVLNVITSTGSVVNSWIHKAIQSLFNRRHFQTEEGSSESEISSVKSREAYYGDCFAVRNSLSNRDRLLVENTVNVDSNRFETPLGNFEPRSILEKFRKSSDDVAHFARRGESPDTGSCRKADSFAIPTFPSPGVDFSNSSVGSCVKTKKDLNVASLMKEDMAGKSDVDSINGKDGSYCKSSGSGSGNLWSNMSSDGVSNVFNSIHSIVNWWIHRTEEGGSESEVFSPKNDKLLCHRSIHEFVPLLLSFFVGASLICEHLLRFYVLRVFSITASEFVVVKMLQVDMHWKLKHINQALMNNTGTDLYVVDIYTTWFAKKLLTNFKVIILAASASTGSYALSHCSMVLH</sequence>
<evidence type="ECO:0000313" key="3">
    <source>
        <dbReference type="WBParaSite" id="SMUV_0000985601-mRNA-1"/>
    </source>
</evidence>
<feature type="domain" description="DUF7516" evidence="1">
    <location>
        <begin position="81"/>
        <end position="126"/>
    </location>
</feature>
<evidence type="ECO:0000259" key="1">
    <source>
        <dbReference type="Pfam" id="PF24360"/>
    </source>
</evidence>
<dbReference type="WBParaSite" id="SMUV_0000985601-mRNA-1">
    <property type="protein sequence ID" value="SMUV_0000985601-mRNA-1"/>
    <property type="gene ID" value="SMUV_0000985601"/>
</dbReference>
<dbReference type="Pfam" id="PF24360">
    <property type="entry name" value="DUF7516"/>
    <property type="match status" value="1"/>
</dbReference>
<keyword evidence="2" id="KW-1185">Reference proteome</keyword>
<dbReference type="AlphaFoldDB" id="A0A0N5AY21"/>
<dbReference type="InterPro" id="IPR055938">
    <property type="entry name" value="DUF7516"/>
</dbReference>
<dbReference type="Proteomes" id="UP000046393">
    <property type="component" value="Unplaced"/>
</dbReference>
<reference evidence="3" key="1">
    <citation type="submission" date="2017-02" db="UniProtKB">
        <authorList>
            <consortium name="WormBaseParasite"/>
        </authorList>
    </citation>
    <scope>IDENTIFICATION</scope>
</reference>
<name>A0A0N5AY21_9BILA</name>
<evidence type="ECO:0000313" key="2">
    <source>
        <dbReference type="Proteomes" id="UP000046393"/>
    </source>
</evidence>
<accession>A0A0N5AY21</accession>